<dbReference type="InterPro" id="IPR016447">
    <property type="entry name" value="Translocation_assoc_membrane"/>
</dbReference>
<keyword evidence="8 11" id="KW-1133">Transmembrane helix</keyword>
<dbReference type="Pfam" id="PF03798">
    <property type="entry name" value="TRAM_LAG1_CLN8"/>
    <property type="match status" value="1"/>
</dbReference>
<dbReference type="GO" id="GO:0044292">
    <property type="term" value="C:dendrite terminus"/>
    <property type="evidence" value="ECO:0007669"/>
    <property type="project" value="EnsemblMetazoa"/>
</dbReference>
<dbReference type="EMBL" id="LN609399">
    <property type="protein sequence ID" value="CEF60499.1"/>
    <property type="molecule type" value="Genomic_DNA"/>
</dbReference>
<organism evidence="13">
    <name type="scientific">Strongyloides ratti</name>
    <name type="common">Parasitic roundworm</name>
    <dbReference type="NCBI Taxonomy" id="34506"/>
    <lineage>
        <taxon>Eukaryota</taxon>
        <taxon>Metazoa</taxon>
        <taxon>Ecdysozoa</taxon>
        <taxon>Nematoda</taxon>
        <taxon>Chromadorea</taxon>
        <taxon>Rhabditida</taxon>
        <taxon>Tylenchina</taxon>
        <taxon>Panagrolaimomorpha</taxon>
        <taxon>Strongyloidoidea</taxon>
        <taxon>Strongyloididae</taxon>
        <taxon>Strongyloides</taxon>
    </lineage>
</organism>
<dbReference type="PANTHER" id="PTHR12371:SF11">
    <property type="entry name" value="TRANSLOCATING CHAIN-ASSOCIATED MEMBRANE PROTEIN"/>
    <property type="match status" value="1"/>
</dbReference>
<feature type="transmembrane region" description="Helical" evidence="11">
    <location>
        <begin position="306"/>
        <end position="325"/>
    </location>
</feature>
<evidence type="ECO:0000256" key="10">
    <source>
        <dbReference type="PROSITE-ProRule" id="PRU00205"/>
    </source>
</evidence>
<reference evidence="13" key="1">
    <citation type="submission" date="2014-09" db="EMBL/GenBank/DDBJ databases">
        <authorList>
            <person name="Aslett A.Martin."/>
        </authorList>
    </citation>
    <scope>NUCLEOTIDE SEQUENCE</scope>
    <source>
        <strain evidence="13">ED321 Heterogonic</strain>
    </source>
</reference>
<dbReference type="OrthoDB" id="5864685at2759"/>
<feature type="domain" description="TLC" evidence="12">
    <location>
        <begin position="123"/>
        <end position="335"/>
    </location>
</feature>
<evidence type="ECO:0000313" key="14">
    <source>
        <dbReference type="Proteomes" id="UP000035682"/>
    </source>
</evidence>
<dbReference type="Proteomes" id="UP000035682">
    <property type="component" value="Unplaced"/>
</dbReference>
<feature type="transmembrane region" description="Helical" evidence="11">
    <location>
        <begin position="89"/>
        <end position="108"/>
    </location>
</feature>
<feature type="transmembrane region" description="Helical" evidence="11">
    <location>
        <begin position="129"/>
        <end position="147"/>
    </location>
</feature>
<name>A0A090KZ34_STRRB</name>
<dbReference type="GO" id="GO:0050291">
    <property type="term" value="F:sphingosine N-acyltransferase activity"/>
    <property type="evidence" value="ECO:0007669"/>
    <property type="project" value="InterPro"/>
</dbReference>
<keyword evidence="14" id="KW-1185">Reference proteome</keyword>
<evidence type="ECO:0000256" key="4">
    <source>
        <dbReference type="ARBA" id="ARBA00005999"/>
    </source>
</evidence>
<evidence type="ECO:0000313" key="15">
    <source>
        <dbReference type="WBParaSite" id="SRAE_X000223800.1"/>
    </source>
</evidence>
<sequence length="356" mass="42380">MVHESRRILANRSKKTPAPLWSYEFFCQNHGDMMSCIIMFAVIGLMFNLTNPISSLFLLPQYNETIISSTITNKTEIVYSTGLYDVPNFIFYSVVWITIHALIQEYVLDKIQRKYHLSRTSMSKFFESGHFFIFFAYSTIHSFSIIYENNYIYNPSQMWINYPQNHRKIGINIKMFYLLQISYWIHQFPCFFFHKVKKDEIPTRCAYSSAYLILIIASYYMNFTKCATLLLFLQYFILTFYHYGRILLLLGKKKRACIIFTTYNTFFVITKIISFSVTIYTFGNGLDANENNNDREGNFNTQKKRFAILLIMTSMQIFQIMKFFMKLMSIYSIKYNMDKSFQNKDEYNEEGKSKNK</sequence>
<dbReference type="InterPro" id="IPR006634">
    <property type="entry name" value="TLC-dom"/>
</dbReference>
<dbReference type="WBParaSite" id="SRAE_X000223800.1">
    <property type="protein sequence ID" value="SRAE_X000223800.1"/>
    <property type="gene ID" value="WBGene00267818"/>
</dbReference>
<keyword evidence="5" id="KW-0813">Transport</keyword>
<reference evidence="15" key="3">
    <citation type="submission" date="2020-12" db="UniProtKB">
        <authorList>
            <consortium name="WormBaseParasite"/>
        </authorList>
    </citation>
    <scope>IDENTIFICATION</scope>
</reference>
<evidence type="ECO:0000256" key="2">
    <source>
        <dbReference type="ARBA" id="ARBA00004760"/>
    </source>
</evidence>
<evidence type="ECO:0000256" key="3">
    <source>
        <dbReference type="ARBA" id="ARBA00004991"/>
    </source>
</evidence>
<reference evidence="14" key="2">
    <citation type="submission" date="2014-09" db="EMBL/GenBank/DDBJ databases">
        <authorList>
            <person name="Martin A.A."/>
        </authorList>
    </citation>
    <scope>NUCLEOTIDE SEQUENCE</scope>
    <source>
        <strain evidence="14">ED321</strain>
    </source>
</reference>
<dbReference type="GO" id="GO:0005789">
    <property type="term" value="C:endoplasmic reticulum membrane"/>
    <property type="evidence" value="ECO:0007669"/>
    <property type="project" value="TreeGrafter"/>
</dbReference>
<evidence type="ECO:0000256" key="11">
    <source>
        <dbReference type="SAM" id="Phobius"/>
    </source>
</evidence>
<evidence type="ECO:0000256" key="9">
    <source>
        <dbReference type="ARBA" id="ARBA00023136"/>
    </source>
</evidence>
<comment type="similarity">
    <text evidence="4">Belongs to the TRAM family.</text>
</comment>
<dbReference type="RefSeq" id="XP_024499708.1">
    <property type="nucleotide sequence ID" value="XM_024645424.1"/>
</dbReference>
<feature type="transmembrane region" description="Helical" evidence="11">
    <location>
        <begin position="205"/>
        <end position="223"/>
    </location>
</feature>
<evidence type="ECO:0000256" key="6">
    <source>
        <dbReference type="ARBA" id="ARBA00022692"/>
    </source>
</evidence>
<feature type="transmembrane region" description="Helical" evidence="11">
    <location>
        <begin position="36"/>
        <end position="59"/>
    </location>
</feature>
<evidence type="ECO:0000256" key="5">
    <source>
        <dbReference type="ARBA" id="ARBA00022448"/>
    </source>
</evidence>
<dbReference type="GO" id="GO:0046513">
    <property type="term" value="P:ceramide biosynthetic process"/>
    <property type="evidence" value="ECO:0007669"/>
    <property type="project" value="InterPro"/>
</dbReference>
<evidence type="ECO:0000256" key="1">
    <source>
        <dbReference type="ARBA" id="ARBA00004141"/>
    </source>
</evidence>
<dbReference type="GO" id="GO:0005791">
    <property type="term" value="C:rough endoplasmic reticulum"/>
    <property type="evidence" value="ECO:0007669"/>
    <property type="project" value="EnsemblMetazoa"/>
</dbReference>
<dbReference type="UniPathway" id="UPA00222"/>
<evidence type="ECO:0000313" key="16">
    <source>
        <dbReference type="WormBase" id="SRAE_X000223800"/>
    </source>
</evidence>
<evidence type="ECO:0000256" key="8">
    <source>
        <dbReference type="ARBA" id="ARBA00022989"/>
    </source>
</evidence>
<protein>
    <submittedName>
        <fullName evidence="13 15">Translocating chain-associated membrane protein</fullName>
    </submittedName>
</protein>
<dbReference type="CTD" id="36385312"/>
<dbReference type="GO" id="GO:1990075">
    <property type="term" value="C:periciliary membrane compartment"/>
    <property type="evidence" value="ECO:0007669"/>
    <property type="project" value="EnsemblMetazoa"/>
</dbReference>
<dbReference type="PANTHER" id="PTHR12371">
    <property type="entry name" value="TRANSLOCATION ASSOCIATED MEMBRANE PROTEIN"/>
    <property type="match status" value="1"/>
</dbReference>
<comment type="pathway">
    <text evidence="3">Sphingolipid metabolism.</text>
</comment>
<dbReference type="OMA" id="HYICLYT"/>
<dbReference type="SMART" id="SM00724">
    <property type="entry name" value="TLC"/>
    <property type="match status" value="1"/>
</dbReference>
<keyword evidence="6 10" id="KW-0812">Transmembrane</keyword>
<accession>A0A090KZ34</accession>
<keyword evidence="7" id="KW-0653">Protein transport</keyword>
<dbReference type="PIRSF" id="PIRSF005225">
    <property type="entry name" value="LAG1_LAC1"/>
    <property type="match status" value="1"/>
</dbReference>
<dbReference type="GeneID" id="36385312"/>
<dbReference type="AlphaFoldDB" id="A0A090KZ34"/>
<keyword evidence="9 10" id="KW-0472">Membrane</keyword>
<dbReference type="PROSITE" id="PS50922">
    <property type="entry name" value="TLC"/>
    <property type="match status" value="1"/>
</dbReference>
<feature type="transmembrane region" description="Helical" evidence="11">
    <location>
        <begin position="263"/>
        <end position="286"/>
    </location>
</feature>
<evidence type="ECO:0000259" key="12">
    <source>
        <dbReference type="PROSITE" id="PS50922"/>
    </source>
</evidence>
<gene>
    <name evidence="13 15 16" type="ORF">SRAE_X000223800</name>
</gene>
<evidence type="ECO:0000313" key="13">
    <source>
        <dbReference type="EMBL" id="CEF60499.1"/>
    </source>
</evidence>
<feature type="transmembrane region" description="Helical" evidence="11">
    <location>
        <begin position="175"/>
        <end position="193"/>
    </location>
</feature>
<evidence type="ECO:0000256" key="7">
    <source>
        <dbReference type="ARBA" id="ARBA00022927"/>
    </source>
</evidence>
<comment type="pathway">
    <text evidence="2">Lipid metabolism; sphingolipid metabolism.</text>
</comment>
<dbReference type="GO" id="GO:0045048">
    <property type="term" value="P:protein insertion into ER membrane"/>
    <property type="evidence" value="ECO:0007669"/>
    <property type="project" value="TreeGrafter"/>
</dbReference>
<dbReference type="GO" id="GO:0006616">
    <property type="term" value="P:SRP-dependent cotranslational protein targeting to membrane, translocation"/>
    <property type="evidence" value="ECO:0007669"/>
    <property type="project" value="InterPro"/>
</dbReference>
<dbReference type="WormBase" id="SRAE_X000223800">
    <property type="protein sequence ID" value="SRP00443"/>
    <property type="gene ID" value="WBGene00267818"/>
</dbReference>
<dbReference type="InterPro" id="IPR016439">
    <property type="entry name" value="Lag1/Lac1-like"/>
</dbReference>
<proteinExistence type="inferred from homology"/>
<feature type="transmembrane region" description="Helical" evidence="11">
    <location>
        <begin position="229"/>
        <end position="251"/>
    </location>
</feature>
<comment type="subcellular location">
    <subcellularLocation>
        <location evidence="1">Membrane</location>
        <topology evidence="1">Multi-pass membrane protein</topology>
    </subcellularLocation>
</comment>